<evidence type="ECO:0000313" key="1">
    <source>
        <dbReference type="EMBL" id="TMW98881.1"/>
    </source>
</evidence>
<sequence length="126" mass="15125">METQNWSLIKSLISKATMKITFLLGSKIHKWKLTSRILSFQRKHAVKLFKKSKSSLYDAIRDIDDQYEQQEGRSTHCIRRTKSNIARNNDDDEENDVDQRAEMFITNFRRQLRLERQISLELRYCK</sequence>
<accession>A0A6N2C156</accession>
<dbReference type="EMBL" id="RXGB01001451">
    <property type="protein sequence ID" value="TMW98881.1"/>
    <property type="molecule type" value="Genomic_DNA"/>
</dbReference>
<reference evidence="1" key="1">
    <citation type="submission" date="2019-05" db="EMBL/GenBank/DDBJ databases">
        <title>The de novo reference genome and transcriptome assemblies of the wild tomato species Solanum chilense.</title>
        <authorList>
            <person name="Stam R."/>
            <person name="Nosenko T."/>
            <person name="Hoerger A.C."/>
            <person name="Stephan W."/>
            <person name="Seidel M.A."/>
            <person name="Kuhn J.M.M."/>
            <person name="Haberer G."/>
            <person name="Tellier A."/>
        </authorList>
    </citation>
    <scope>NUCLEOTIDE SEQUENCE</scope>
    <source>
        <tissue evidence="1">Mature leaves</tissue>
    </source>
</reference>
<gene>
    <name evidence="1" type="ORF">EJD97_003360</name>
</gene>
<organism evidence="1">
    <name type="scientific">Solanum chilense</name>
    <name type="common">Tomato</name>
    <name type="synonym">Lycopersicon chilense</name>
    <dbReference type="NCBI Taxonomy" id="4083"/>
    <lineage>
        <taxon>Eukaryota</taxon>
        <taxon>Viridiplantae</taxon>
        <taxon>Streptophyta</taxon>
        <taxon>Embryophyta</taxon>
        <taxon>Tracheophyta</taxon>
        <taxon>Spermatophyta</taxon>
        <taxon>Magnoliopsida</taxon>
        <taxon>eudicotyledons</taxon>
        <taxon>Gunneridae</taxon>
        <taxon>Pentapetalae</taxon>
        <taxon>asterids</taxon>
        <taxon>lamiids</taxon>
        <taxon>Solanales</taxon>
        <taxon>Solanaceae</taxon>
        <taxon>Solanoideae</taxon>
        <taxon>Solaneae</taxon>
        <taxon>Solanum</taxon>
        <taxon>Solanum subgen. Lycopersicon</taxon>
    </lineage>
</organism>
<dbReference type="PANTHER" id="PTHR33098:SF112">
    <property type="entry name" value="COTTON FIBER PROTEIN"/>
    <property type="match status" value="1"/>
</dbReference>
<dbReference type="InterPro" id="IPR008480">
    <property type="entry name" value="DUF761_pln"/>
</dbReference>
<comment type="caution">
    <text evidence="1">The sequence shown here is derived from an EMBL/GenBank/DDBJ whole genome shotgun (WGS) entry which is preliminary data.</text>
</comment>
<proteinExistence type="predicted"/>
<protein>
    <submittedName>
        <fullName evidence="1">Uncharacterized protein</fullName>
    </submittedName>
</protein>
<dbReference type="AlphaFoldDB" id="A0A6N2C156"/>
<name>A0A6N2C156_SOLCI</name>
<dbReference type="Pfam" id="PF05553">
    <property type="entry name" value="DUF761"/>
    <property type="match status" value="1"/>
</dbReference>
<dbReference type="PANTHER" id="PTHR33098">
    <property type="entry name" value="COTTON FIBER (DUF761)"/>
    <property type="match status" value="1"/>
</dbReference>